<dbReference type="SMART" id="SM00220">
    <property type="entry name" value="S_TKc"/>
    <property type="match status" value="3"/>
</dbReference>
<dbReference type="InParanoid" id="A0A251SGM7"/>
<dbReference type="PANTHER" id="PTHR27003">
    <property type="entry name" value="OS07G0166700 PROTEIN"/>
    <property type="match status" value="1"/>
</dbReference>
<evidence type="ECO:0000256" key="20">
    <source>
        <dbReference type="SAM" id="MobiDB-lite"/>
    </source>
</evidence>
<evidence type="ECO:0000256" key="4">
    <source>
        <dbReference type="ARBA" id="ARBA00022527"/>
    </source>
</evidence>
<feature type="domain" description="Protein kinase" evidence="21">
    <location>
        <begin position="681"/>
        <end position="977"/>
    </location>
</feature>
<dbReference type="GO" id="GO:0005524">
    <property type="term" value="F:ATP binding"/>
    <property type="evidence" value="ECO:0007669"/>
    <property type="project" value="UniProtKB-KW"/>
</dbReference>
<feature type="domain" description="Protein kinase" evidence="21">
    <location>
        <begin position="1001"/>
        <end position="1283"/>
    </location>
</feature>
<feature type="domain" description="Protein kinase" evidence="21">
    <location>
        <begin position="60"/>
        <end position="304"/>
    </location>
</feature>
<keyword evidence="24" id="KW-1185">Reference proteome</keyword>
<accession>A0A251SGM7</accession>
<comment type="catalytic activity">
    <reaction evidence="19">
        <text>L-seryl-[protein] + ATP = O-phospho-L-seryl-[protein] + ADP + H(+)</text>
        <dbReference type="Rhea" id="RHEA:17989"/>
        <dbReference type="Rhea" id="RHEA-COMP:9863"/>
        <dbReference type="Rhea" id="RHEA-COMP:11604"/>
        <dbReference type="ChEBI" id="CHEBI:15378"/>
        <dbReference type="ChEBI" id="CHEBI:29999"/>
        <dbReference type="ChEBI" id="CHEBI:30616"/>
        <dbReference type="ChEBI" id="CHEBI:83421"/>
        <dbReference type="ChEBI" id="CHEBI:456216"/>
        <dbReference type="EC" id="2.7.11.1"/>
    </reaction>
</comment>
<dbReference type="Pfam" id="PF14299">
    <property type="entry name" value="PP2"/>
    <property type="match status" value="2"/>
</dbReference>
<keyword evidence="9" id="KW-0732">Signal</keyword>
<keyword evidence="5" id="KW-0597">Phosphoprotein</keyword>
<feature type="domain" description="Protein kinase" evidence="21">
    <location>
        <begin position="345"/>
        <end position="657"/>
    </location>
</feature>
<reference evidence="22" key="3">
    <citation type="submission" date="2020-06" db="EMBL/GenBank/DDBJ databases">
        <title>Helianthus annuus Genome sequencing and assembly Release 2.</title>
        <authorList>
            <person name="Gouzy J."/>
            <person name="Langlade N."/>
            <person name="Munos S."/>
        </authorList>
    </citation>
    <scope>NUCLEOTIDE SEQUENCE</scope>
    <source>
        <tissue evidence="22">Leaves</tissue>
    </source>
</reference>
<keyword evidence="6" id="KW-0433">Leucine-rich repeat</keyword>
<evidence type="ECO:0000256" key="14">
    <source>
        <dbReference type="ARBA" id="ARBA00022989"/>
    </source>
</evidence>
<name>A0A251SGM7_HELAN</name>
<dbReference type="Gene3D" id="3.30.200.20">
    <property type="entry name" value="Phosphorylase Kinase, domain 1"/>
    <property type="match status" value="4"/>
</dbReference>
<evidence type="ECO:0000256" key="10">
    <source>
        <dbReference type="ARBA" id="ARBA00022737"/>
    </source>
</evidence>
<protein>
    <recommendedName>
        <fullName evidence="2">non-specific serine/threonine protein kinase</fullName>
        <ecNumber evidence="2">2.7.11.1</ecNumber>
    </recommendedName>
</protein>
<comment type="subcellular location">
    <subcellularLocation>
        <location evidence="1">Cell membrane</location>
        <topology evidence="1">Single-pass membrane protein</topology>
    </subcellularLocation>
</comment>
<dbReference type="InterPro" id="IPR000719">
    <property type="entry name" value="Prot_kinase_dom"/>
</dbReference>
<reference evidence="22 24" key="1">
    <citation type="journal article" date="2017" name="Nature">
        <title>The sunflower genome provides insights into oil metabolism, flowering and Asterid evolution.</title>
        <authorList>
            <person name="Badouin H."/>
            <person name="Gouzy J."/>
            <person name="Grassa C.J."/>
            <person name="Murat F."/>
            <person name="Staton S.E."/>
            <person name="Cottret L."/>
            <person name="Lelandais-Briere C."/>
            <person name="Owens G.L."/>
            <person name="Carrere S."/>
            <person name="Mayjonade B."/>
            <person name="Legrand L."/>
            <person name="Gill N."/>
            <person name="Kane N.C."/>
            <person name="Bowers J.E."/>
            <person name="Hubner S."/>
            <person name="Bellec A."/>
            <person name="Berard A."/>
            <person name="Berges H."/>
            <person name="Blanchet N."/>
            <person name="Boniface M.C."/>
            <person name="Brunel D."/>
            <person name="Catrice O."/>
            <person name="Chaidir N."/>
            <person name="Claudel C."/>
            <person name="Donnadieu C."/>
            <person name="Faraut T."/>
            <person name="Fievet G."/>
            <person name="Helmstetter N."/>
            <person name="King M."/>
            <person name="Knapp S.J."/>
            <person name="Lai Z."/>
            <person name="Le Paslier M.C."/>
            <person name="Lippi Y."/>
            <person name="Lorenzon L."/>
            <person name="Mandel J.R."/>
            <person name="Marage G."/>
            <person name="Marchand G."/>
            <person name="Marquand E."/>
            <person name="Bret-Mestries E."/>
            <person name="Morien E."/>
            <person name="Nambeesan S."/>
            <person name="Nguyen T."/>
            <person name="Pegot-Espagnet P."/>
            <person name="Pouilly N."/>
            <person name="Raftis F."/>
            <person name="Sallet E."/>
            <person name="Schiex T."/>
            <person name="Thomas J."/>
            <person name="Vandecasteele C."/>
            <person name="Vares D."/>
            <person name="Vear F."/>
            <person name="Vautrin S."/>
            <person name="Crespi M."/>
            <person name="Mangin B."/>
            <person name="Burke J.M."/>
            <person name="Salse J."/>
            <person name="Munos S."/>
            <person name="Vincourt P."/>
            <person name="Rieseberg L.H."/>
            <person name="Langlade N.B."/>
        </authorList>
    </citation>
    <scope>NUCLEOTIDE SEQUENCE [LARGE SCALE GENOMIC DNA]</scope>
    <source>
        <strain evidence="24">cv. SF193</strain>
        <tissue evidence="22">Leaves</tissue>
    </source>
</reference>
<dbReference type="SUPFAM" id="SSF56112">
    <property type="entry name" value="Protein kinase-like (PK-like)"/>
    <property type="match status" value="4"/>
</dbReference>
<evidence type="ECO:0000256" key="17">
    <source>
        <dbReference type="ARBA" id="ARBA00023180"/>
    </source>
</evidence>
<dbReference type="GO" id="GO:0004674">
    <property type="term" value="F:protein serine/threonine kinase activity"/>
    <property type="evidence" value="ECO:0007669"/>
    <property type="project" value="UniProtKB-KW"/>
</dbReference>
<evidence type="ECO:0000256" key="11">
    <source>
        <dbReference type="ARBA" id="ARBA00022741"/>
    </source>
</evidence>
<dbReference type="PANTHER" id="PTHR27003:SF471">
    <property type="entry name" value="VASCULAR ENDOTHELIAL GROWTH FACTOR RECEPTOR 2 (VEGFR2)-RELATED"/>
    <property type="match status" value="1"/>
</dbReference>
<keyword evidence="14" id="KW-1133">Transmembrane helix</keyword>
<organism evidence="23 24">
    <name type="scientific">Helianthus annuus</name>
    <name type="common">Common sunflower</name>
    <dbReference type="NCBI Taxonomy" id="4232"/>
    <lineage>
        <taxon>Eukaryota</taxon>
        <taxon>Viridiplantae</taxon>
        <taxon>Streptophyta</taxon>
        <taxon>Embryophyta</taxon>
        <taxon>Tracheophyta</taxon>
        <taxon>Spermatophyta</taxon>
        <taxon>Magnoliopsida</taxon>
        <taxon>eudicotyledons</taxon>
        <taxon>Gunneridae</taxon>
        <taxon>Pentapetalae</taxon>
        <taxon>asterids</taxon>
        <taxon>campanulids</taxon>
        <taxon>Asterales</taxon>
        <taxon>Asteraceae</taxon>
        <taxon>Asteroideae</taxon>
        <taxon>Heliantheae alliance</taxon>
        <taxon>Heliantheae</taxon>
        <taxon>Helianthus</taxon>
    </lineage>
</organism>
<dbReference type="GO" id="GO:0005886">
    <property type="term" value="C:plasma membrane"/>
    <property type="evidence" value="ECO:0000318"/>
    <property type="project" value="GO_Central"/>
</dbReference>
<keyword evidence="17" id="KW-0325">Glycoprotein</keyword>
<dbReference type="InterPro" id="IPR008271">
    <property type="entry name" value="Ser/Thr_kinase_AS"/>
</dbReference>
<dbReference type="EC" id="2.7.11.1" evidence="2"/>
<dbReference type="Gene3D" id="1.10.510.10">
    <property type="entry name" value="Transferase(Phosphotransferase) domain 1"/>
    <property type="match status" value="4"/>
</dbReference>
<keyword evidence="11" id="KW-0547">Nucleotide-binding</keyword>
<evidence type="ECO:0000256" key="18">
    <source>
        <dbReference type="ARBA" id="ARBA00047899"/>
    </source>
</evidence>
<dbReference type="PROSITE" id="PS00108">
    <property type="entry name" value="PROTEIN_KINASE_ST"/>
    <property type="match status" value="1"/>
</dbReference>
<evidence type="ECO:0000256" key="6">
    <source>
        <dbReference type="ARBA" id="ARBA00022614"/>
    </source>
</evidence>
<evidence type="ECO:0000256" key="16">
    <source>
        <dbReference type="ARBA" id="ARBA00023170"/>
    </source>
</evidence>
<sequence length="1712" mass="196311">MGAIVDMLRARRKGPIRHKAKGRMRPKKIPATSSETQSGFQEKSIRSFNHEDILSATNNFSDKNLITENALGQVYKGHLLLNGDVMNFTVRRLCYTYGLGDELQTEISTLKSLNHRNIISIFGTYDENNEKIIIYEDAIGTLHQFLNNPSLTWYNRLQICLAVARALNYIHYDVIHCDINSSKIFLDENWEPKIYGFELSTKYPQSWRHRLLYSHYFNTNNVTPKYDVYSFGVLLLEVLCGRKPMLTNDVILEELDEIIDPNIRNQMDIQSLAHFKNIAYNCLNQQLEQRPTMDQIVKELEEVLELQQKYANLEHSKAGTSSQKYLRMDFLKIPLSKIRKATNDFDQTYSVGSGGYGIVYKANLDVLNIKSLSSIEGRCKDELPMINKTAAIKRIFNRGDEQGKQGFLTEIELLTSCKHPNIVSLLGFSREGHEMILVYEYAVKGSLSDYFQNNGKTVNLTWAQRIQICLDIAHGVNYLHTNMEGKPWIIHRDIKSENILLDENMKAMVADFGLSVSNPMRQQASTIYTKNIAGTEVYMDPEFLTTAKYKKESDVYSFGVVLFEVLSGRVAYDSLYLKENSMGLAPIARRRFNEGTLKELIDPKITEEDDDHFFTLNRGPNQDSFETFSKIAYHCLAETQAKRPLMDVIIKELQKALHLQGEPMVLSRFQFSDIALATKNFAETYCIGLDTNSILYNAELNHFGNNSSLKTNGKNNYEPSGKDIPVAIKRTTCKQEFFEELEIRTSYKHPNIVSLIGFCNEGDEMILVYERVSKNSLDDYLKSTDSMGNFTWTHRLHMCLEIARGLNHLHAKMVNPERITHIDIRSANILLDNNRVAKIAYYGISKLHPANQEVHMKVYEDPEYDTTCNLKIVSDVYSFGVVLFEIFCGRLAYDPVYIKENEKGLAPIAHKYFTDGTIERIMDPKLKEKTGEDLLDSHRGPNGDSLKAFLEIAHKCLGKAADRPTMGMVIKELEIALNFHEGPLKKLQISCKDIEFATENFSEKNCVGSSSSWKAYKGELPFPQDNANANECTTIVAKRWDSKFAQADREFRTEFNILVKCNHENVIGLVGYCNEMDEKIIVYEHMPKGSLDQYLEDANLTWMERLEICIDVASGLEFLHQGDVTLKKMIHGAIKSSSILLDDDWKAKISNLELSSLDSLHQATKHVSNNAYATTSYLDPLYKQGFITEKSDIYSFGVVLFEILCGRLAWVEDHKDHSQSLSSLAKRCYEEGKLHEIVFEDIIEQIGPESLATFADIAYQCLHDKSDEQPTARDVVIQLKKALDVQKDYDIWETQLPEDYKEIIQMSKNPEIYSTAKRKDIYDTLSKGILIQEGKVWFSLGSNGERNEIVSASHFSYENDCSHKWSSVPESRFDKVVELLDISNLSMQINISSRSLSSGVNYGVHLVFKFCGAKKSVAKRMHVNLTYKMGNETLHAYFATWREDEWMTIELYRFMNHKESDTTDFEFLITSFSRCYCGNRAIFVEGIELRAINDVKPEESTLMEVQQVPQTTSHLDQLQPLPTYDISFDICSIFSQTLLRLFGRRNKAGQYYMLSAYEAFCDSFNAKRFKLRPSTESRFPKVAELLSTHVFRIKCKIENKMLLQNIEYSCYLVFKLSEKCSGLHCPVIVRDLHQRKNKQSEVVYLRSPSSWNIENVNQVPQEREDGWMGVCVWKFKSSNELQNDCISVNLKFISYQGTMSGLIVCGLEFRPM</sequence>
<keyword evidence="4" id="KW-0723">Serine/threonine-protein kinase</keyword>
<keyword evidence="12" id="KW-0418">Kinase</keyword>
<keyword evidence="8" id="KW-0812">Transmembrane</keyword>
<evidence type="ECO:0000259" key="21">
    <source>
        <dbReference type="PROSITE" id="PS50011"/>
    </source>
</evidence>
<evidence type="ECO:0000256" key="3">
    <source>
        <dbReference type="ARBA" id="ARBA00022475"/>
    </source>
</evidence>
<feature type="compositionally biased region" description="Basic residues" evidence="20">
    <location>
        <begin position="15"/>
        <end position="28"/>
    </location>
</feature>
<evidence type="ECO:0000256" key="15">
    <source>
        <dbReference type="ARBA" id="ARBA00023136"/>
    </source>
</evidence>
<evidence type="ECO:0000256" key="9">
    <source>
        <dbReference type="ARBA" id="ARBA00022729"/>
    </source>
</evidence>
<feature type="compositionally biased region" description="Polar residues" evidence="20">
    <location>
        <begin position="31"/>
        <end position="41"/>
    </location>
</feature>
<comment type="catalytic activity">
    <reaction evidence="18">
        <text>L-threonyl-[protein] + ATP = O-phospho-L-threonyl-[protein] + ADP + H(+)</text>
        <dbReference type="Rhea" id="RHEA:46608"/>
        <dbReference type="Rhea" id="RHEA-COMP:11060"/>
        <dbReference type="Rhea" id="RHEA-COMP:11605"/>
        <dbReference type="ChEBI" id="CHEBI:15378"/>
        <dbReference type="ChEBI" id="CHEBI:30013"/>
        <dbReference type="ChEBI" id="CHEBI:30616"/>
        <dbReference type="ChEBI" id="CHEBI:61977"/>
        <dbReference type="ChEBI" id="CHEBI:456216"/>
        <dbReference type="EC" id="2.7.11.1"/>
    </reaction>
</comment>
<dbReference type="EMBL" id="CM007903">
    <property type="protein sequence ID" value="OTF97893.1"/>
    <property type="molecule type" value="Genomic_DNA"/>
</dbReference>
<dbReference type="Proteomes" id="UP000215914">
    <property type="component" value="Chromosome 14"/>
</dbReference>
<evidence type="ECO:0000256" key="2">
    <source>
        <dbReference type="ARBA" id="ARBA00012513"/>
    </source>
</evidence>
<dbReference type="FunFam" id="1.10.510.10:FF:000358">
    <property type="entry name" value="Putative leucine-rich repeat receptor-like serine/threonine-protein kinase"/>
    <property type="match status" value="1"/>
</dbReference>
<feature type="region of interest" description="Disordered" evidence="20">
    <location>
        <begin position="15"/>
        <end position="41"/>
    </location>
</feature>
<dbReference type="InterPro" id="IPR008266">
    <property type="entry name" value="Tyr_kinase_AS"/>
</dbReference>
<dbReference type="PROSITE" id="PS00109">
    <property type="entry name" value="PROTEIN_KINASE_TYR"/>
    <property type="match status" value="1"/>
</dbReference>
<dbReference type="InterPro" id="IPR011009">
    <property type="entry name" value="Kinase-like_dom_sf"/>
</dbReference>
<dbReference type="OrthoDB" id="1694824at2759"/>
<dbReference type="GO" id="GO:0004714">
    <property type="term" value="F:transmembrane receptor protein tyrosine kinase activity"/>
    <property type="evidence" value="ECO:0007669"/>
    <property type="project" value="InterPro"/>
</dbReference>
<dbReference type="InterPro" id="IPR025886">
    <property type="entry name" value="PP2-like"/>
</dbReference>
<dbReference type="EMBL" id="MNCJ02000329">
    <property type="protein sequence ID" value="KAF5768774.1"/>
    <property type="molecule type" value="Genomic_DNA"/>
</dbReference>
<evidence type="ECO:0000313" key="23">
    <source>
        <dbReference type="EMBL" id="OTF97893.1"/>
    </source>
</evidence>
<dbReference type="InterPro" id="IPR001245">
    <property type="entry name" value="Ser-Thr/Tyr_kinase_cat_dom"/>
</dbReference>
<evidence type="ECO:0000313" key="24">
    <source>
        <dbReference type="Proteomes" id="UP000215914"/>
    </source>
</evidence>
<gene>
    <name evidence="23" type="ORF">HannXRQ_Chr14g0439681</name>
    <name evidence="22" type="ORF">HanXRQr2_Chr14g0640481</name>
</gene>
<keyword evidence="10" id="KW-0677">Repeat</keyword>
<evidence type="ECO:0000256" key="7">
    <source>
        <dbReference type="ARBA" id="ARBA00022679"/>
    </source>
</evidence>
<dbReference type="Pfam" id="PF00069">
    <property type="entry name" value="Pkinase"/>
    <property type="match status" value="2"/>
</dbReference>
<keyword evidence="13" id="KW-0067">ATP-binding</keyword>
<dbReference type="Pfam" id="PF07714">
    <property type="entry name" value="PK_Tyr_Ser-Thr"/>
    <property type="match status" value="2"/>
</dbReference>
<evidence type="ECO:0000313" key="22">
    <source>
        <dbReference type="EMBL" id="KAF5768774.1"/>
    </source>
</evidence>
<evidence type="ECO:0000256" key="1">
    <source>
        <dbReference type="ARBA" id="ARBA00004162"/>
    </source>
</evidence>
<evidence type="ECO:0000256" key="8">
    <source>
        <dbReference type="ARBA" id="ARBA00022692"/>
    </source>
</evidence>
<dbReference type="GO" id="GO:0004672">
    <property type="term" value="F:protein kinase activity"/>
    <property type="evidence" value="ECO:0000318"/>
    <property type="project" value="GO_Central"/>
</dbReference>
<keyword evidence="16" id="KW-0675">Receptor</keyword>
<dbReference type="Gramene" id="mRNA:HanXRQr2_Chr14g0640481">
    <property type="protein sequence ID" value="mRNA:HanXRQr2_Chr14g0640481"/>
    <property type="gene ID" value="HanXRQr2_Chr14g0640481"/>
</dbReference>
<keyword evidence="15" id="KW-0472">Membrane</keyword>
<dbReference type="PROSITE" id="PS50011">
    <property type="entry name" value="PROTEIN_KINASE_DOM"/>
    <property type="match status" value="4"/>
</dbReference>
<dbReference type="InterPro" id="IPR045272">
    <property type="entry name" value="ANXUR1/2-like"/>
</dbReference>
<evidence type="ECO:0000256" key="12">
    <source>
        <dbReference type="ARBA" id="ARBA00022777"/>
    </source>
</evidence>
<reference evidence="23" key="2">
    <citation type="submission" date="2017-02" db="EMBL/GenBank/DDBJ databases">
        <title>Sunflower complete genome.</title>
        <authorList>
            <person name="Langlade N."/>
            <person name="Munos S."/>
        </authorList>
    </citation>
    <scope>NUCLEOTIDE SEQUENCE [LARGE SCALE GENOMIC DNA]</scope>
    <source>
        <tissue evidence="23">Leaves</tissue>
    </source>
</reference>
<evidence type="ECO:0000256" key="13">
    <source>
        <dbReference type="ARBA" id="ARBA00022840"/>
    </source>
</evidence>
<evidence type="ECO:0000256" key="5">
    <source>
        <dbReference type="ARBA" id="ARBA00022553"/>
    </source>
</evidence>
<proteinExistence type="predicted"/>
<keyword evidence="3" id="KW-1003">Cell membrane</keyword>
<evidence type="ECO:0000256" key="19">
    <source>
        <dbReference type="ARBA" id="ARBA00048679"/>
    </source>
</evidence>
<keyword evidence="7 22" id="KW-0808">Transferase</keyword>